<dbReference type="EMBL" id="CP011129">
    <property type="protein sequence ID" value="ALN80277.1"/>
    <property type="molecule type" value="Genomic_DNA"/>
</dbReference>
<evidence type="ECO:0000313" key="2">
    <source>
        <dbReference type="EMBL" id="ALN80277.1"/>
    </source>
</evidence>
<gene>
    <name evidence="2" type="ORF">LA76x_2138</name>
</gene>
<dbReference type="RefSeq" id="WP_057917638.1">
    <property type="nucleotide sequence ID" value="NZ_CP011129.1"/>
</dbReference>
<proteinExistence type="predicted"/>
<accession>A0A0S2F9R3</accession>
<keyword evidence="3" id="KW-1185">Reference proteome</keyword>
<dbReference type="KEGG" id="lab:LA76x_2138"/>
<evidence type="ECO:0008006" key="4">
    <source>
        <dbReference type="Google" id="ProtNLM"/>
    </source>
</evidence>
<feature type="chain" id="PRO_5006596978" description="Secreted protein" evidence="1">
    <location>
        <begin position="24"/>
        <end position="246"/>
    </location>
</feature>
<protein>
    <recommendedName>
        <fullName evidence="4">Secreted protein</fullName>
    </recommendedName>
</protein>
<name>A0A0S2F9R3_LYSAN</name>
<evidence type="ECO:0000256" key="1">
    <source>
        <dbReference type="SAM" id="SignalP"/>
    </source>
</evidence>
<dbReference type="PATRIC" id="fig|84531.8.peg.2156"/>
<keyword evidence="1" id="KW-0732">Signal</keyword>
<dbReference type="AlphaFoldDB" id="A0A0S2F9R3"/>
<dbReference type="Proteomes" id="UP000060787">
    <property type="component" value="Chromosome"/>
</dbReference>
<organism evidence="2 3">
    <name type="scientific">Lysobacter antibioticus</name>
    <dbReference type="NCBI Taxonomy" id="84531"/>
    <lineage>
        <taxon>Bacteria</taxon>
        <taxon>Pseudomonadati</taxon>
        <taxon>Pseudomonadota</taxon>
        <taxon>Gammaproteobacteria</taxon>
        <taxon>Lysobacterales</taxon>
        <taxon>Lysobacteraceae</taxon>
        <taxon>Lysobacter</taxon>
    </lineage>
</organism>
<evidence type="ECO:0000313" key="3">
    <source>
        <dbReference type="Proteomes" id="UP000060787"/>
    </source>
</evidence>
<feature type="signal peptide" evidence="1">
    <location>
        <begin position="1"/>
        <end position="23"/>
    </location>
</feature>
<reference evidence="2 3" key="1">
    <citation type="journal article" date="2015" name="BMC Genomics">
        <title>Comparative genomics and metabolic profiling of the genus Lysobacter.</title>
        <authorList>
            <person name="de Bruijn I."/>
            <person name="Cheng X."/>
            <person name="de Jager V."/>
            <person name="Exposito R.G."/>
            <person name="Watrous J."/>
            <person name="Patel N."/>
            <person name="Postma J."/>
            <person name="Dorrestein P.C."/>
            <person name="Kobayashi D."/>
            <person name="Raaijmakers J.M."/>
        </authorList>
    </citation>
    <scope>NUCLEOTIDE SEQUENCE [LARGE SCALE GENOMIC DNA]</scope>
    <source>
        <strain evidence="2 3">76</strain>
    </source>
</reference>
<sequence>MGLKRGAAALGLWLSLSGLPADAAGKTPAQGSATAGPATAVQPLRSAVGGIQPAEWTARWWRWTRSFPDGLQPYLDRDGSRCAVGQDEDGPVWFLAGTDGSFNAERRCRIPLGKHVLVPLINMYYHAPRFGRYAHTCEQVKAQVTVNNDRLVSAVVVLDGRRLDRQGSMRLTTAKCFDPFAEIDASGPPTGPYHAAADGYWLLLPPLSPGRHRLSIGANYGGDEDEDFGRMIQNFEYELEVGDPAV</sequence>